<organism evidence="1 2">
    <name type="scientific">Ensete ventricosum</name>
    <name type="common">Abyssinian banana</name>
    <name type="synonym">Musa ensete</name>
    <dbReference type="NCBI Taxonomy" id="4639"/>
    <lineage>
        <taxon>Eukaryota</taxon>
        <taxon>Viridiplantae</taxon>
        <taxon>Streptophyta</taxon>
        <taxon>Embryophyta</taxon>
        <taxon>Tracheophyta</taxon>
        <taxon>Spermatophyta</taxon>
        <taxon>Magnoliopsida</taxon>
        <taxon>Liliopsida</taxon>
        <taxon>Zingiberales</taxon>
        <taxon>Musaceae</taxon>
        <taxon>Ensete</taxon>
    </lineage>
</organism>
<dbReference type="Proteomes" id="UP000287651">
    <property type="component" value="Unassembled WGS sequence"/>
</dbReference>
<evidence type="ECO:0000313" key="1">
    <source>
        <dbReference type="EMBL" id="RRT36259.1"/>
    </source>
</evidence>
<sequence>MEIRNISFRLQVKQDSFEINSGRIQVSNIRFQARRVRQESRNARQLSKKKYASGRIRVKLEVNNCISIFSYLSLRGRVYTTKGNPTTDNRNATLGQDYKLVLLSVNLIMQNSTIAATAD</sequence>
<proteinExistence type="predicted"/>
<gene>
    <name evidence="1" type="ORF">B296_00045780</name>
</gene>
<dbReference type="AlphaFoldDB" id="A0A426X9V6"/>
<comment type="caution">
    <text evidence="1">The sequence shown here is derived from an EMBL/GenBank/DDBJ whole genome shotgun (WGS) entry which is preliminary data.</text>
</comment>
<dbReference type="EMBL" id="AMZH03023840">
    <property type="protein sequence ID" value="RRT36259.1"/>
    <property type="molecule type" value="Genomic_DNA"/>
</dbReference>
<evidence type="ECO:0000313" key="2">
    <source>
        <dbReference type="Proteomes" id="UP000287651"/>
    </source>
</evidence>
<reference evidence="1 2" key="1">
    <citation type="journal article" date="2014" name="Agronomy (Basel)">
        <title>A Draft Genome Sequence for Ensete ventricosum, the Drought-Tolerant Tree Against Hunger.</title>
        <authorList>
            <person name="Harrison J."/>
            <person name="Moore K.A."/>
            <person name="Paszkiewicz K."/>
            <person name="Jones T."/>
            <person name="Grant M."/>
            <person name="Ambacheew D."/>
            <person name="Muzemil S."/>
            <person name="Studholme D.J."/>
        </authorList>
    </citation>
    <scope>NUCLEOTIDE SEQUENCE [LARGE SCALE GENOMIC DNA]</scope>
</reference>
<name>A0A426X9V6_ENSVE</name>
<protein>
    <submittedName>
        <fullName evidence="1">Uncharacterized protein</fullName>
    </submittedName>
</protein>
<accession>A0A426X9V6</accession>